<gene>
    <name evidence="1" type="ORF">NXT3_PB00224</name>
</gene>
<proteinExistence type="predicted"/>
<dbReference type="Proteomes" id="UP000239340">
    <property type="component" value="Plasmid pSfreNXT3b"/>
</dbReference>
<organism evidence="1 2">
    <name type="scientific">Rhizobium fredii</name>
    <name type="common">Sinorhizobium fredii</name>
    <dbReference type="NCBI Taxonomy" id="380"/>
    <lineage>
        <taxon>Bacteria</taxon>
        <taxon>Pseudomonadati</taxon>
        <taxon>Pseudomonadota</taxon>
        <taxon>Alphaproteobacteria</taxon>
        <taxon>Hyphomicrobiales</taxon>
        <taxon>Rhizobiaceae</taxon>
        <taxon>Sinorhizobium/Ensifer group</taxon>
        <taxon>Sinorhizobium</taxon>
    </lineage>
</organism>
<protein>
    <submittedName>
        <fullName evidence="1">Uncharacterized protein</fullName>
    </submittedName>
</protein>
<dbReference type="AlphaFoldDB" id="A0A2L0HBL9"/>
<sequence length="58" mass="6306">MQNRAFRRRNPAFIADSDGNSTMIELNRIALSPSRYADLSGVGGRQGEWRVAAAPSAV</sequence>
<accession>A0A2L0HBL9</accession>
<keyword evidence="1" id="KW-0614">Plasmid</keyword>
<evidence type="ECO:0000313" key="1">
    <source>
        <dbReference type="EMBL" id="AUX78883.1"/>
    </source>
</evidence>
<name>A0A2L0HBL9_RHIFR</name>
<geneLocation type="plasmid" evidence="2">
    <name>psfrenxt3b</name>
</geneLocation>
<evidence type="ECO:0000313" key="2">
    <source>
        <dbReference type="Proteomes" id="UP000239340"/>
    </source>
</evidence>
<reference evidence="1 2" key="1">
    <citation type="submission" date="2017-10" db="EMBL/GenBank/DDBJ databases">
        <title>Analysis of the genome sequences of Rhizobium populations associated to common bean (phaseolus vulgaris).</title>
        <authorList>
            <person name="Bustos P."/>
            <person name="Santamaria R.I."/>
            <person name="Miranda-Sanchez F."/>
            <person name="Perez-Carrascal O."/>
            <person name="Juarez S."/>
            <person name="Lozano L."/>
            <person name="Martinez-Flores I."/>
            <person name="Vinuesa P."/>
            <person name="Martinez-Romero E."/>
            <person name="Cevallos M.A."/>
            <person name="Romero D."/>
            <person name="Davila G."/>
            <person name="Gonzalez V."/>
        </authorList>
    </citation>
    <scope>NUCLEOTIDE SEQUENCE [LARGE SCALE GENOMIC DNA]</scope>
    <source>
        <strain evidence="1 2">NXT3</strain>
        <plasmid evidence="2">Plasmid psfrenxt3b</plasmid>
    </source>
</reference>
<dbReference type="EMBL" id="CP024309">
    <property type="protein sequence ID" value="AUX78883.1"/>
    <property type="molecule type" value="Genomic_DNA"/>
</dbReference>